<comment type="caution">
    <text evidence="2">The sequence shown here is derived from an EMBL/GenBank/DDBJ whole genome shotgun (WGS) entry which is preliminary data.</text>
</comment>
<proteinExistence type="predicted"/>
<gene>
    <name evidence="2" type="ORF">B0T22DRAFT_62821</name>
</gene>
<accession>A0AAE0XJN7</accession>
<reference evidence="2" key="1">
    <citation type="journal article" date="2023" name="Mol. Phylogenet. Evol.">
        <title>Genome-scale phylogeny and comparative genomics of the fungal order Sordariales.</title>
        <authorList>
            <person name="Hensen N."/>
            <person name="Bonometti L."/>
            <person name="Westerberg I."/>
            <person name="Brannstrom I.O."/>
            <person name="Guillou S."/>
            <person name="Cros-Aarteil S."/>
            <person name="Calhoun S."/>
            <person name="Haridas S."/>
            <person name="Kuo A."/>
            <person name="Mondo S."/>
            <person name="Pangilinan J."/>
            <person name="Riley R."/>
            <person name="LaButti K."/>
            <person name="Andreopoulos B."/>
            <person name="Lipzen A."/>
            <person name="Chen C."/>
            <person name="Yan M."/>
            <person name="Daum C."/>
            <person name="Ng V."/>
            <person name="Clum A."/>
            <person name="Steindorff A."/>
            <person name="Ohm R.A."/>
            <person name="Martin F."/>
            <person name="Silar P."/>
            <person name="Natvig D.O."/>
            <person name="Lalanne C."/>
            <person name="Gautier V."/>
            <person name="Ament-Velasquez S.L."/>
            <person name="Kruys A."/>
            <person name="Hutchinson M.I."/>
            <person name="Powell A.J."/>
            <person name="Barry K."/>
            <person name="Miller A.N."/>
            <person name="Grigoriev I.V."/>
            <person name="Debuchy R."/>
            <person name="Gladieux P."/>
            <person name="Hiltunen Thoren M."/>
            <person name="Johannesson H."/>
        </authorList>
    </citation>
    <scope>NUCLEOTIDE SEQUENCE</scope>
    <source>
        <strain evidence="2">CBS 314.62</strain>
    </source>
</reference>
<reference evidence="2" key="2">
    <citation type="submission" date="2023-06" db="EMBL/GenBank/DDBJ databases">
        <authorList>
            <consortium name="Lawrence Berkeley National Laboratory"/>
            <person name="Haridas S."/>
            <person name="Hensen N."/>
            <person name="Bonometti L."/>
            <person name="Westerberg I."/>
            <person name="Brannstrom I.O."/>
            <person name="Guillou S."/>
            <person name="Cros-Aarteil S."/>
            <person name="Calhoun S."/>
            <person name="Kuo A."/>
            <person name="Mondo S."/>
            <person name="Pangilinan J."/>
            <person name="Riley R."/>
            <person name="Labutti K."/>
            <person name="Andreopoulos B."/>
            <person name="Lipzen A."/>
            <person name="Chen C."/>
            <person name="Yanf M."/>
            <person name="Daum C."/>
            <person name="Ng V."/>
            <person name="Clum A."/>
            <person name="Steindorff A."/>
            <person name="Ohm R."/>
            <person name="Martin F."/>
            <person name="Silar P."/>
            <person name="Natvig D."/>
            <person name="Lalanne C."/>
            <person name="Gautier V."/>
            <person name="Ament-Velasquez S.L."/>
            <person name="Kruys A."/>
            <person name="Hutchinson M.I."/>
            <person name="Powell A.J."/>
            <person name="Barry K."/>
            <person name="Miller A.N."/>
            <person name="Grigoriev I.V."/>
            <person name="Debuchy R."/>
            <person name="Gladieux P."/>
            <person name="Thoren M.H."/>
            <person name="Johannesson H."/>
        </authorList>
    </citation>
    <scope>NUCLEOTIDE SEQUENCE</scope>
    <source>
        <strain evidence="2">CBS 314.62</strain>
    </source>
</reference>
<feature type="compositionally biased region" description="Polar residues" evidence="1">
    <location>
        <begin position="102"/>
        <end position="114"/>
    </location>
</feature>
<organism evidence="2 3">
    <name type="scientific">Podospora appendiculata</name>
    <dbReference type="NCBI Taxonomy" id="314037"/>
    <lineage>
        <taxon>Eukaryota</taxon>
        <taxon>Fungi</taxon>
        <taxon>Dikarya</taxon>
        <taxon>Ascomycota</taxon>
        <taxon>Pezizomycotina</taxon>
        <taxon>Sordariomycetes</taxon>
        <taxon>Sordariomycetidae</taxon>
        <taxon>Sordariales</taxon>
        <taxon>Podosporaceae</taxon>
        <taxon>Podospora</taxon>
    </lineage>
</organism>
<dbReference type="Proteomes" id="UP001270362">
    <property type="component" value="Unassembled WGS sequence"/>
</dbReference>
<dbReference type="AlphaFoldDB" id="A0AAE0XJN7"/>
<sequence>MPVSKRRRIVGPVRVAKLPDLRPLARTHAASRLVQVQATAAAVPERASEPLRKAYTIPDSDDHDDAEIISAQLTSQDIEAWSSTASRSRHVGTKSPEPLSGPQPQRATLAAESQSVDHDSDAASVMSDLSGDFYQDFKSDLCIDITSLRLSITPSDSFDVAGFSRSQTQSLHHALRKWVQQDKPSRALSHVYYRLDNMYHEDGFDTEKYLFGRDLALVRTFKSLGSQTRVDFFLAFLQREEPEAGRSAPRTISSGAW</sequence>
<keyword evidence="3" id="KW-1185">Reference proteome</keyword>
<evidence type="ECO:0000313" key="2">
    <source>
        <dbReference type="EMBL" id="KAK3694147.1"/>
    </source>
</evidence>
<protein>
    <submittedName>
        <fullName evidence="2">Uncharacterized protein</fullName>
    </submittedName>
</protein>
<evidence type="ECO:0000256" key="1">
    <source>
        <dbReference type="SAM" id="MobiDB-lite"/>
    </source>
</evidence>
<evidence type="ECO:0000313" key="3">
    <source>
        <dbReference type="Proteomes" id="UP001270362"/>
    </source>
</evidence>
<feature type="region of interest" description="Disordered" evidence="1">
    <location>
        <begin position="81"/>
        <end position="122"/>
    </location>
</feature>
<dbReference type="EMBL" id="JAULSO010000001">
    <property type="protein sequence ID" value="KAK3694147.1"/>
    <property type="molecule type" value="Genomic_DNA"/>
</dbReference>
<name>A0AAE0XJN7_9PEZI</name>